<evidence type="ECO:0000313" key="10">
    <source>
        <dbReference type="Proteomes" id="UP001628193"/>
    </source>
</evidence>
<protein>
    <submittedName>
        <fullName evidence="9">Cytochrome c</fullName>
    </submittedName>
</protein>
<dbReference type="RefSeq" id="WP_420906158.1">
    <property type="nucleotide sequence ID" value="NZ_BAAFGK010000005.1"/>
</dbReference>
<sequence>MKYSLLVASLGIASFLVANTASADAAKGEASFKKNCMVCHSNKPGEKKIGPNLSSLAGRDAGTEPGFKYSDGFTGVKWDAANLQKFIENPKGMFPKTKMTFPGMKDATERTDLLEFLGVK</sequence>
<evidence type="ECO:0000256" key="2">
    <source>
        <dbReference type="ARBA" id="ARBA00022617"/>
    </source>
</evidence>
<dbReference type="PRINTS" id="PR00604">
    <property type="entry name" value="CYTCHRMECIAB"/>
</dbReference>
<comment type="caution">
    <text evidence="9">The sequence shown here is derived from an EMBL/GenBank/DDBJ whole genome shotgun (WGS) entry which is preliminary data.</text>
</comment>
<organism evidence="9 10">
    <name type="scientific">Candidatus Magnetaquiglobus chichijimensis</name>
    <dbReference type="NCBI Taxonomy" id="3141448"/>
    <lineage>
        <taxon>Bacteria</taxon>
        <taxon>Pseudomonadati</taxon>
        <taxon>Pseudomonadota</taxon>
        <taxon>Magnetococcia</taxon>
        <taxon>Magnetococcales</taxon>
        <taxon>Candidatus Magnetaquicoccaceae</taxon>
        <taxon>Candidatus Magnetaquiglobus</taxon>
    </lineage>
</organism>
<gene>
    <name evidence="9" type="ORF">SIID45300_02784</name>
</gene>
<accession>A0ABQ0CC58</accession>
<evidence type="ECO:0000256" key="6">
    <source>
        <dbReference type="PROSITE-ProRule" id="PRU00433"/>
    </source>
</evidence>
<name>A0ABQ0CC58_9PROT</name>
<keyword evidence="4" id="KW-0249">Electron transport</keyword>
<dbReference type="Pfam" id="PF00034">
    <property type="entry name" value="Cytochrom_C"/>
    <property type="match status" value="1"/>
</dbReference>
<proteinExistence type="predicted"/>
<evidence type="ECO:0000259" key="8">
    <source>
        <dbReference type="PROSITE" id="PS51007"/>
    </source>
</evidence>
<feature type="signal peptide" evidence="7">
    <location>
        <begin position="1"/>
        <end position="23"/>
    </location>
</feature>
<keyword evidence="1" id="KW-0813">Transport</keyword>
<keyword evidence="2 6" id="KW-0349">Heme</keyword>
<evidence type="ECO:0000256" key="3">
    <source>
        <dbReference type="ARBA" id="ARBA00022723"/>
    </source>
</evidence>
<reference evidence="9 10" key="1">
    <citation type="submission" date="2024-05" db="EMBL/GenBank/DDBJ databases">
        <authorList>
            <consortium name="Candidatus Magnetaquicoccaceae bacterium FCR-1 genome sequencing consortium"/>
            <person name="Shimoshige H."/>
            <person name="Shimamura S."/>
            <person name="Taoka A."/>
            <person name="Kobayashi H."/>
            <person name="Maekawa T."/>
        </authorList>
    </citation>
    <scope>NUCLEOTIDE SEQUENCE [LARGE SCALE GENOMIC DNA]</scope>
    <source>
        <strain evidence="9 10">FCR-1</strain>
    </source>
</reference>
<evidence type="ECO:0000256" key="4">
    <source>
        <dbReference type="ARBA" id="ARBA00022982"/>
    </source>
</evidence>
<keyword evidence="10" id="KW-1185">Reference proteome</keyword>
<evidence type="ECO:0000313" key="9">
    <source>
        <dbReference type="EMBL" id="GAB0058435.1"/>
    </source>
</evidence>
<reference evidence="9 10" key="2">
    <citation type="submission" date="2024-09" db="EMBL/GenBank/DDBJ databases">
        <title>Draft genome sequence of Candidatus Magnetaquicoccaceae bacterium FCR-1.</title>
        <authorList>
            <person name="Shimoshige H."/>
            <person name="Shimamura S."/>
            <person name="Taoka A."/>
            <person name="Kobayashi H."/>
            <person name="Maekawa T."/>
        </authorList>
    </citation>
    <scope>NUCLEOTIDE SEQUENCE [LARGE SCALE GENOMIC DNA]</scope>
    <source>
        <strain evidence="9 10">FCR-1</strain>
    </source>
</reference>
<keyword evidence="3 6" id="KW-0479">Metal-binding</keyword>
<dbReference type="PANTHER" id="PTHR11961">
    <property type="entry name" value="CYTOCHROME C"/>
    <property type="match status" value="1"/>
</dbReference>
<evidence type="ECO:0000256" key="1">
    <source>
        <dbReference type="ARBA" id="ARBA00022448"/>
    </source>
</evidence>
<feature type="domain" description="Cytochrome c" evidence="8">
    <location>
        <begin position="23"/>
        <end position="120"/>
    </location>
</feature>
<dbReference type="SUPFAM" id="SSF46626">
    <property type="entry name" value="Cytochrome c"/>
    <property type="match status" value="1"/>
</dbReference>
<keyword evidence="5 6" id="KW-0408">Iron</keyword>
<dbReference type="InterPro" id="IPR002327">
    <property type="entry name" value="Cyt_c_1A/1B"/>
</dbReference>
<evidence type="ECO:0000256" key="7">
    <source>
        <dbReference type="SAM" id="SignalP"/>
    </source>
</evidence>
<dbReference type="InterPro" id="IPR036909">
    <property type="entry name" value="Cyt_c-like_dom_sf"/>
</dbReference>
<evidence type="ECO:0000256" key="5">
    <source>
        <dbReference type="ARBA" id="ARBA00023004"/>
    </source>
</evidence>
<dbReference type="Proteomes" id="UP001628193">
    <property type="component" value="Unassembled WGS sequence"/>
</dbReference>
<feature type="chain" id="PRO_5046498922" evidence="7">
    <location>
        <begin position="24"/>
        <end position="120"/>
    </location>
</feature>
<dbReference type="Gene3D" id="1.10.760.10">
    <property type="entry name" value="Cytochrome c-like domain"/>
    <property type="match status" value="1"/>
</dbReference>
<dbReference type="PROSITE" id="PS51007">
    <property type="entry name" value="CYTC"/>
    <property type="match status" value="1"/>
</dbReference>
<keyword evidence="7" id="KW-0732">Signal</keyword>
<dbReference type="EMBL" id="BAAFGK010000005">
    <property type="protein sequence ID" value="GAB0058435.1"/>
    <property type="molecule type" value="Genomic_DNA"/>
</dbReference>
<dbReference type="InterPro" id="IPR009056">
    <property type="entry name" value="Cyt_c-like_dom"/>
</dbReference>